<evidence type="ECO:0000256" key="4">
    <source>
        <dbReference type="ARBA" id="ARBA00022960"/>
    </source>
</evidence>
<keyword evidence="5 7" id="KW-0573">Peptidoglycan synthesis</keyword>
<organism evidence="9 10">
    <name type="scientific">Legionella anisa</name>
    <dbReference type="NCBI Taxonomy" id="28082"/>
    <lineage>
        <taxon>Bacteria</taxon>
        <taxon>Pseudomonadati</taxon>
        <taxon>Pseudomonadota</taxon>
        <taxon>Gammaproteobacteria</taxon>
        <taxon>Legionellales</taxon>
        <taxon>Legionellaceae</taxon>
        <taxon>Legionella</taxon>
    </lineage>
</organism>
<dbReference type="PANTHER" id="PTHR30582:SF2">
    <property type="entry name" value="L,D-TRANSPEPTIDASE YCIB-RELATED"/>
    <property type="match status" value="1"/>
</dbReference>
<dbReference type="PROSITE" id="PS52029">
    <property type="entry name" value="LD_TPASE"/>
    <property type="match status" value="1"/>
</dbReference>
<dbReference type="GO" id="GO:0071555">
    <property type="term" value="P:cell wall organization"/>
    <property type="evidence" value="ECO:0007669"/>
    <property type="project" value="UniProtKB-UniRule"/>
</dbReference>
<dbReference type="GO" id="GO:0016740">
    <property type="term" value="F:transferase activity"/>
    <property type="evidence" value="ECO:0007669"/>
    <property type="project" value="UniProtKB-KW"/>
</dbReference>
<dbReference type="InterPro" id="IPR038063">
    <property type="entry name" value="Transpep_catalytic_dom"/>
</dbReference>
<sequence length="251" mass="28326">MTQLRSFMKVMISMIVSIYLLTISQLALAHARYGENLCNSSDYFCMKVKAGESWEKLFPNPEERDMVRRINRMNVALHSGVTIAVPKNIDRLTIYDVSPFPRYIDSQGEKAIYVSQKKLAWAAYDQDGELLWWGPISSGIGKCPGVIGGCNTPTGSFRVIRKQDIDCVSTVFPRRSDGNDGGALMPYCMHFFRGYALHGSYDVPGYRASHGCIRMFIEDARWLNEEFIDLPGDGMKGTRVVIDPPDYPNDQ</sequence>
<feature type="domain" description="L,D-TPase catalytic" evidence="8">
    <location>
        <begin position="110"/>
        <end position="243"/>
    </location>
</feature>
<evidence type="ECO:0000313" key="10">
    <source>
        <dbReference type="Proteomes" id="UP000192511"/>
    </source>
</evidence>
<keyword evidence="4 7" id="KW-0133">Cell shape</keyword>
<name>A0AAX0WUC5_9GAMM</name>
<dbReference type="GO" id="GO:0018104">
    <property type="term" value="P:peptidoglycan-protein cross-linking"/>
    <property type="evidence" value="ECO:0007669"/>
    <property type="project" value="TreeGrafter"/>
</dbReference>
<dbReference type="CDD" id="cd16913">
    <property type="entry name" value="YkuD_like"/>
    <property type="match status" value="1"/>
</dbReference>
<reference evidence="9" key="1">
    <citation type="submission" date="2017-12" db="EMBL/GenBank/DDBJ databases">
        <title>FDA dAtabase for Regulatory Grade micrObial Sequences (FDA-ARGOS): Supporting development and validation of Infectious Disease Dx tests.</title>
        <authorList>
            <person name="Kerrigan L."/>
            <person name="Tallon L.J."/>
            <person name="Sadzewicz L."/>
            <person name="Sengamalay N."/>
            <person name="Ott S."/>
            <person name="Godinez A."/>
            <person name="Nagaraj S."/>
            <person name="Vavikolanu K."/>
            <person name="Vyas G."/>
            <person name="Nadendla S."/>
            <person name="Aluvathingal J."/>
            <person name="Sichtig H."/>
        </authorList>
    </citation>
    <scope>NUCLEOTIDE SEQUENCE [LARGE SCALE GENOMIC DNA]</scope>
    <source>
        <strain evidence="9">FDAARGOS_200</strain>
    </source>
</reference>
<keyword evidence="6 7" id="KW-0961">Cell wall biogenesis/degradation</keyword>
<comment type="caution">
    <text evidence="9">The sequence shown here is derived from an EMBL/GenBank/DDBJ whole genome shotgun (WGS) entry which is preliminary data.</text>
</comment>
<accession>A0AAX0WUC5</accession>
<evidence type="ECO:0000256" key="6">
    <source>
        <dbReference type="ARBA" id="ARBA00023316"/>
    </source>
</evidence>
<evidence type="ECO:0000256" key="2">
    <source>
        <dbReference type="ARBA" id="ARBA00005992"/>
    </source>
</evidence>
<gene>
    <name evidence="9" type="ORF">A6J39_012820</name>
</gene>
<feature type="active site" description="Proton donor/acceptor" evidence="7">
    <location>
        <position position="198"/>
    </location>
</feature>
<proteinExistence type="inferred from homology"/>
<keyword evidence="10" id="KW-1185">Reference proteome</keyword>
<evidence type="ECO:0000256" key="3">
    <source>
        <dbReference type="ARBA" id="ARBA00022679"/>
    </source>
</evidence>
<comment type="similarity">
    <text evidence="2">Belongs to the YkuD family.</text>
</comment>
<feature type="active site" description="Nucleophile" evidence="7">
    <location>
        <position position="212"/>
    </location>
</feature>
<protein>
    <submittedName>
        <fullName evidence="9">L,D-transpeptidase</fullName>
    </submittedName>
</protein>
<dbReference type="GO" id="GO:0008360">
    <property type="term" value="P:regulation of cell shape"/>
    <property type="evidence" value="ECO:0007669"/>
    <property type="project" value="UniProtKB-UniRule"/>
</dbReference>
<dbReference type="Pfam" id="PF03734">
    <property type="entry name" value="YkuD"/>
    <property type="match status" value="1"/>
</dbReference>
<dbReference type="AlphaFoldDB" id="A0AAX0WUC5"/>
<dbReference type="Proteomes" id="UP000192511">
    <property type="component" value="Unassembled WGS sequence"/>
</dbReference>
<dbReference type="GO" id="GO:0071972">
    <property type="term" value="F:peptidoglycan L,D-transpeptidase activity"/>
    <property type="evidence" value="ECO:0007669"/>
    <property type="project" value="TreeGrafter"/>
</dbReference>
<dbReference type="GO" id="GO:0005576">
    <property type="term" value="C:extracellular region"/>
    <property type="evidence" value="ECO:0007669"/>
    <property type="project" value="TreeGrafter"/>
</dbReference>
<evidence type="ECO:0000256" key="5">
    <source>
        <dbReference type="ARBA" id="ARBA00022984"/>
    </source>
</evidence>
<evidence type="ECO:0000256" key="7">
    <source>
        <dbReference type="PROSITE-ProRule" id="PRU01373"/>
    </source>
</evidence>
<dbReference type="InterPro" id="IPR005490">
    <property type="entry name" value="LD_TPept_cat_dom"/>
</dbReference>
<comment type="pathway">
    <text evidence="1 7">Cell wall biogenesis; peptidoglycan biosynthesis.</text>
</comment>
<evidence type="ECO:0000313" key="9">
    <source>
        <dbReference type="EMBL" id="PNL62021.1"/>
    </source>
</evidence>
<dbReference type="Gene3D" id="2.40.440.10">
    <property type="entry name" value="L,D-transpeptidase catalytic domain-like"/>
    <property type="match status" value="1"/>
</dbReference>
<evidence type="ECO:0000259" key="8">
    <source>
        <dbReference type="PROSITE" id="PS52029"/>
    </source>
</evidence>
<keyword evidence="3" id="KW-0808">Transferase</keyword>
<dbReference type="InterPro" id="IPR050979">
    <property type="entry name" value="LD-transpeptidase"/>
</dbReference>
<dbReference type="SUPFAM" id="SSF141523">
    <property type="entry name" value="L,D-transpeptidase catalytic domain-like"/>
    <property type="match status" value="1"/>
</dbReference>
<dbReference type="PANTHER" id="PTHR30582">
    <property type="entry name" value="L,D-TRANSPEPTIDASE"/>
    <property type="match status" value="1"/>
</dbReference>
<evidence type="ECO:0000256" key="1">
    <source>
        <dbReference type="ARBA" id="ARBA00004752"/>
    </source>
</evidence>
<dbReference type="EMBL" id="NBTX02000004">
    <property type="protein sequence ID" value="PNL62021.1"/>
    <property type="molecule type" value="Genomic_DNA"/>
</dbReference>